<evidence type="ECO:0000313" key="1">
    <source>
        <dbReference type="EMBL" id="NUV26895.1"/>
    </source>
</evidence>
<dbReference type="PANTHER" id="PTHR32309:SF13">
    <property type="entry name" value="FERRIC ENTEROBACTIN TRANSPORT PROTEIN FEPE"/>
    <property type="match status" value="1"/>
</dbReference>
<dbReference type="SUPFAM" id="SSF52540">
    <property type="entry name" value="P-loop containing nucleoside triphosphate hydrolases"/>
    <property type="match status" value="1"/>
</dbReference>
<evidence type="ECO:0008006" key="3">
    <source>
        <dbReference type="Google" id="ProtNLM"/>
    </source>
</evidence>
<keyword evidence="2" id="KW-1185">Reference proteome</keyword>
<proteinExistence type="predicted"/>
<organism evidence="1 2">
    <name type="scientific">Streptomyces odorifer</name>
    <dbReference type="NCBI Taxonomy" id="53450"/>
    <lineage>
        <taxon>Bacteria</taxon>
        <taxon>Bacillati</taxon>
        <taxon>Actinomycetota</taxon>
        <taxon>Actinomycetes</taxon>
        <taxon>Kitasatosporales</taxon>
        <taxon>Streptomycetaceae</taxon>
        <taxon>Streptomyces</taxon>
        <taxon>Streptomyces albidoflavus group</taxon>
    </lineage>
</organism>
<dbReference type="InterPro" id="IPR027417">
    <property type="entry name" value="P-loop_NTPase"/>
</dbReference>
<dbReference type="GO" id="GO:0004713">
    <property type="term" value="F:protein tyrosine kinase activity"/>
    <property type="evidence" value="ECO:0007669"/>
    <property type="project" value="TreeGrafter"/>
</dbReference>
<dbReference type="EMBL" id="JAANNT010000001">
    <property type="protein sequence ID" value="NUV26895.1"/>
    <property type="molecule type" value="Genomic_DNA"/>
</dbReference>
<reference evidence="1 2" key="1">
    <citation type="submission" date="2020-03" db="EMBL/GenBank/DDBJ databases">
        <title>Complete genome sequence of sixteen Streptomyces strains facilitates identification of candidate genes involved in plant growth-promotion in grain legumes and cereals.</title>
        <authorList>
            <person name="Gopalakrishnan S."/>
            <person name="Thakur V."/>
            <person name="Saxena R."/>
            <person name="Vadlamudi S."/>
            <person name="Purohit S."/>
            <person name="Kumar V."/>
            <person name="Rathore A."/>
            <person name="Chitikineni A."/>
            <person name="Varshney R.K."/>
        </authorList>
    </citation>
    <scope>NUCLEOTIDE SEQUENCE [LARGE SCALE GENOMIC DNA]</scope>
    <source>
        <strain evidence="1 2">KAI-180</strain>
    </source>
</reference>
<dbReference type="InterPro" id="IPR050445">
    <property type="entry name" value="Bact_polysacc_biosynth/exp"/>
</dbReference>
<dbReference type="RefSeq" id="WP_175458043.1">
    <property type="nucleotide sequence ID" value="NZ_JAANNT010000001.1"/>
</dbReference>
<comment type="caution">
    <text evidence="1">The sequence shown here is derived from an EMBL/GenBank/DDBJ whole genome shotgun (WGS) entry which is preliminary data.</text>
</comment>
<dbReference type="Proteomes" id="UP000540128">
    <property type="component" value="Unassembled WGS sequence"/>
</dbReference>
<dbReference type="Gene3D" id="3.40.50.300">
    <property type="entry name" value="P-loop containing nucleotide triphosphate hydrolases"/>
    <property type="match status" value="1"/>
</dbReference>
<sequence length="135" mass="13619">MAGLLLGTGLAVLRQRLGTSLTTTAQLAAHTGVPVLGAVPVDADAAQRPTGENATGRSPWAESFRHLRTNLRFARIGERPGAVVVTSPLPGEGKTATATALALSLAASGTSTCLVDADLRRPVSPPGSGSSRTPA</sequence>
<protein>
    <recommendedName>
        <fullName evidence="3">CobQ/CobB/MinD/ParA nucleotide binding domain-containing protein</fullName>
    </recommendedName>
</protein>
<dbReference type="GO" id="GO:0005886">
    <property type="term" value="C:plasma membrane"/>
    <property type="evidence" value="ECO:0007669"/>
    <property type="project" value="TreeGrafter"/>
</dbReference>
<name>A0A7Y6EZ00_9ACTN</name>
<dbReference type="PANTHER" id="PTHR32309">
    <property type="entry name" value="TYROSINE-PROTEIN KINASE"/>
    <property type="match status" value="1"/>
</dbReference>
<dbReference type="AlphaFoldDB" id="A0A7Y6EZ00"/>
<evidence type="ECO:0000313" key="2">
    <source>
        <dbReference type="Proteomes" id="UP000540128"/>
    </source>
</evidence>
<accession>A0A7Y6EZ00</accession>
<gene>
    <name evidence="1" type="ORF">G6W59_00760</name>
</gene>